<evidence type="ECO:0000256" key="1">
    <source>
        <dbReference type="SAM" id="MobiDB-lite"/>
    </source>
</evidence>
<feature type="transmembrane region" description="Helical" evidence="2">
    <location>
        <begin position="6"/>
        <end position="31"/>
    </location>
</feature>
<dbReference type="AlphaFoldDB" id="A0A9Q0YSL3"/>
<gene>
    <name evidence="3" type="ORF">HOLleu_32242</name>
</gene>
<comment type="caution">
    <text evidence="3">The sequence shown here is derived from an EMBL/GenBank/DDBJ whole genome shotgun (WGS) entry which is preliminary data.</text>
</comment>
<name>A0A9Q0YSL3_HOLLE</name>
<protein>
    <submittedName>
        <fullName evidence="3">Uncharacterized protein</fullName>
    </submittedName>
</protein>
<dbReference type="Proteomes" id="UP001152320">
    <property type="component" value="Chromosome 16"/>
</dbReference>
<keyword evidence="2" id="KW-1133">Transmembrane helix</keyword>
<keyword evidence="4" id="KW-1185">Reference proteome</keyword>
<feature type="region of interest" description="Disordered" evidence="1">
    <location>
        <begin position="99"/>
        <end position="119"/>
    </location>
</feature>
<accession>A0A9Q0YSL3</accession>
<reference evidence="3" key="1">
    <citation type="submission" date="2021-10" db="EMBL/GenBank/DDBJ databases">
        <title>Tropical sea cucumber genome reveals ecological adaptation and Cuvierian tubules defense mechanism.</title>
        <authorList>
            <person name="Chen T."/>
        </authorList>
    </citation>
    <scope>NUCLEOTIDE SEQUENCE</scope>
    <source>
        <strain evidence="3">Nanhai2018</strain>
        <tissue evidence="3">Muscle</tissue>
    </source>
</reference>
<evidence type="ECO:0000256" key="2">
    <source>
        <dbReference type="SAM" id="Phobius"/>
    </source>
</evidence>
<keyword evidence="2" id="KW-0812">Transmembrane</keyword>
<sequence>MQPRGFRYTIAVFGGSILLLVVLILTLRCLLLKKRRKLSKRDNKNSVKTGELSTSAKENVNIPAHESTEEIRCFPKLDNPANVYNPAYESSDIVVLSDRKNSEDQENLSKKASSSAAPDVREEIYNPAYETSATVKGTTHLYHYVECGTRECQIKTQHLPGESEYHYVDFKGN</sequence>
<keyword evidence="2" id="KW-0472">Membrane</keyword>
<organism evidence="3 4">
    <name type="scientific">Holothuria leucospilota</name>
    <name type="common">Black long sea cucumber</name>
    <name type="synonym">Mertensiothuria leucospilota</name>
    <dbReference type="NCBI Taxonomy" id="206669"/>
    <lineage>
        <taxon>Eukaryota</taxon>
        <taxon>Metazoa</taxon>
        <taxon>Echinodermata</taxon>
        <taxon>Eleutherozoa</taxon>
        <taxon>Echinozoa</taxon>
        <taxon>Holothuroidea</taxon>
        <taxon>Aspidochirotacea</taxon>
        <taxon>Aspidochirotida</taxon>
        <taxon>Holothuriidae</taxon>
        <taxon>Holothuria</taxon>
    </lineage>
</organism>
<feature type="compositionally biased region" description="Basic and acidic residues" evidence="1">
    <location>
        <begin position="99"/>
        <end position="109"/>
    </location>
</feature>
<evidence type="ECO:0000313" key="4">
    <source>
        <dbReference type="Proteomes" id="UP001152320"/>
    </source>
</evidence>
<evidence type="ECO:0000313" key="3">
    <source>
        <dbReference type="EMBL" id="KAJ8027176.1"/>
    </source>
</evidence>
<proteinExistence type="predicted"/>
<dbReference type="EMBL" id="JAIZAY010000016">
    <property type="protein sequence ID" value="KAJ8027176.1"/>
    <property type="molecule type" value="Genomic_DNA"/>
</dbReference>